<proteinExistence type="predicted"/>
<gene>
    <name evidence="1" type="ORF">CEXT_481371</name>
</gene>
<organism evidence="1 2">
    <name type="scientific">Caerostris extrusa</name>
    <name type="common">Bark spider</name>
    <name type="synonym">Caerostris bankana</name>
    <dbReference type="NCBI Taxonomy" id="172846"/>
    <lineage>
        <taxon>Eukaryota</taxon>
        <taxon>Metazoa</taxon>
        <taxon>Ecdysozoa</taxon>
        <taxon>Arthropoda</taxon>
        <taxon>Chelicerata</taxon>
        <taxon>Arachnida</taxon>
        <taxon>Araneae</taxon>
        <taxon>Araneomorphae</taxon>
        <taxon>Entelegynae</taxon>
        <taxon>Araneoidea</taxon>
        <taxon>Araneidae</taxon>
        <taxon>Caerostris</taxon>
    </lineage>
</organism>
<name>A0AAV4R973_CAEEX</name>
<keyword evidence="2" id="KW-1185">Reference proteome</keyword>
<dbReference type="Proteomes" id="UP001054945">
    <property type="component" value="Unassembled WGS sequence"/>
</dbReference>
<evidence type="ECO:0000313" key="2">
    <source>
        <dbReference type="Proteomes" id="UP001054945"/>
    </source>
</evidence>
<sequence length="115" mass="13496">MLLHSRKSTDALREPTEPLKLFMDDKAVSNNFLKVYKNTIPVFRLLLSNDMEILIRTYIVPFRQHKRKSNVSVDNEVVIIIARKDFGKRDVIVQKQDKMLQRISENTDLTMSFSI</sequence>
<reference evidence="1 2" key="1">
    <citation type="submission" date="2021-06" db="EMBL/GenBank/DDBJ databases">
        <title>Caerostris extrusa draft genome.</title>
        <authorList>
            <person name="Kono N."/>
            <person name="Arakawa K."/>
        </authorList>
    </citation>
    <scope>NUCLEOTIDE SEQUENCE [LARGE SCALE GENOMIC DNA]</scope>
</reference>
<evidence type="ECO:0000313" key="1">
    <source>
        <dbReference type="EMBL" id="GIY16952.1"/>
    </source>
</evidence>
<dbReference type="EMBL" id="BPLR01007443">
    <property type="protein sequence ID" value="GIY16952.1"/>
    <property type="molecule type" value="Genomic_DNA"/>
</dbReference>
<comment type="caution">
    <text evidence="1">The sequence shown here is derived from an EMBL/GenBank/DDBJ whole genome shotgun (WGS) entry which is preliminary data.</text>
</comment>
<protein>
    <submittedName>
        <fullName evidence="1">Uncharacterized protein</fullName>
    </submittedName>
</protein>
<dbReference type="AlphaFoldDB" id="A0AAV4R973"/>
<accession>A0AAV4R973</accession>